<dbReference type="EMBL" id="QCZG01000004">
    <property type="protein sequence ID" value="PWA12878.1"/>
    <property type="molecule type" value="Genomic_DNA"/>
</dbReference>
<evidence type="ECO:0000256" key="1">
    <source>
        <dbReference type="SAM" id="MobiDB-lite"/>
    </source>
</evidence>
<feature type="domain" description="SH3b" evidence="2">
    <location>
        <begin position="721"/>
        <end position="785"/>
    </location>
</feature>
<comment type="caution">
    <text evidence="3">The sequence shown here is derived from an EMBL/GenBank/DDBJ whole genome shotgun (WGS) entry which is preliminary data.</text>
</comment>
<dbReference type="Gene3D" id="2.30.30.40">
    <property type="entry name" value="SH3 Domains"/>
    <property type="match status" value="4"/>
</dbReference>
<name>A0A2U1K7L4_9BACI</name>
<keyword evidence="4" id="KW-1185">Reference proteome</keyword>
<dbReference type="PANTHER" id="PTHR10068">
    <property type="entry name" value="BONE MARROW PROTEOGLYCAN"/>
    <property type="match status" value="1"/>
</dbReference>
<dbReference type="InterPro" id="IPR002901">
    <property type="entry name" value="MGlyc_endo_b_GlcNAc-like_dom"/>
</dbReference>
<gene>
    <name evidence="3" type="ORF">DCC39_03135</name>
</gene>
<dbReference type="SMART" id="SM00047">
    <property type="entry name" value="LYZ2"/>
    <property type="match status" value="1"/>
</dbReference>
<feature type="compositionally biased region" description="Acidic residues" evidence="1">
    <location>
        <begin position="685"/>
        <end position="716"/>
    </location>
</feature>
<feature type="compositionally biased region" description="Acidic residues" evidence="1">
    <location>
        <begin position="635"/>
        <end position="655"/>
    </location>
</feature>
<dbReference type="AlphaFoldDB" id="A0A2U1K7L4"/>
<evidence type="ECO:0000313" key="4">
    <source>
        <dbReference type="Proteomes" id="UP000245998"/>
    </source>
</evidence>
<evidence type="ECO:0000259" key="2">
    <source>
        <dbReference type="PROSITE" id="PS51781"/>
    </source>
</evidence>
<accession>A0A2U1K7L4</accession>
<dbReference type="Pfam" id="PF08239">
    <property type="entry name" value="SH3_3"/>
    <property type="match status" value="1"/>
</dbReference>
<proteinExistence type="predicted"/>
<dbReference type="GO" id="GO:0004040">
    <property type="term" value="F:amidase activity"/>
    <property type="evidence" value="ECO:0007669"/>
    <property type="project" value="InterPro"/>
</dbReference>
<sequence>MRALVSKFLRKRGRFVSFYSLLTLVLILSTFSFHSKEVFASESLRGIALKEPTHIFESKSVESKSLKSYAKGVILQYQPEDANWYKAVVYLDGKPRKGYIYKNDVETSMKNQANLKGVALKKPTKIYKNASTQSTYWKSYPEGSILHYRTFSKNWYEATVYISGKARTGYVHKSHVEDAVNKQENLRGIGKINPTKVYKNASTSSGAWKSYEEGTVLQYRTFSKNWYEATVYVSGKARTGYIYKGDIEEALSVQTSLNGRALKQPTLVYSKASRNSMPLKSFGKHVNLKFKSFSDNWYEATVIIKGKPRTGYIHVDDVTTKDIVKVTNYNYSFEHMVNTQMKGKPKSDGAGLIPATRQEVEYYANPSNFPKGTIGYYQFLVLSEPVGLNAKEVNEKVLNQNGSLKGQAQAFIDAGREFGINEAYLIAHALHETGNGNSILANGVPVDKNGKVTRDENGNIAKTSRTYKVVYNMYGYGAYDSCPIDCGAEYAFKQGWFSKSASIIGGAGSIYNYIKRGQDTLYKMRWNPENPGYPQYATHVAWAELQTSKIAAIYNTLDNYTLVFDVPKFIAQPGPTEKPIRINFTRSLFSMPSLEGAHEFGDEPIELAPEEPSHPKEEVTPEEPSHPEVTPEEPSNPEEEVTPEEPSNPEEEVTPEEPSNPAGEVTPEEPANPEEEVTPEAPSNPEEEVTPEEPSNPEEEGTPEEPSNSEEAEEDSNTFPIGVYGVIHESINFRSSPSSKDDNNIIGKIPGESKLEIIDMNETWFKIQFDKKEGWVHREDVTLLNLIEVLNEGLHVYAEPYGEIVGELSDTLLAAVLDENDDIVRKDNWYQIYYNGKEAWICGAKDGQQSIKVK</sequence>
<evidence type="ECO:0000313" key="3">
    <source>
        <dbReference type="EMBL" id="PWA12878.1"/>
    </source>
</evidence>
<dbReference type="InterPro" id="IPR003646">
    <property type="entry name" value="SH3-like_bac-type"/>
</dbReference>
<feature type="region of interest" description="Disordered" evidence="1">
    <location>
        <begin position="605"/>
        <end position="716"/>
    </location>
</feature>
<feature type="compositionally biased region" description="Basic and acidic residues" evidence="1">
    <location>
        <begin position="611"/>
        <end position="626"/>
    </location>
</feature>
<protein>
    <recommendedName>
        <fullName evidence="2">SH3b domain-containing protein</fullName>
    </recommendedName>
</protein>
<organism evidence="3 4">
    <name type="scientific">Pueribacillus theae</name>
    <dbReference type="NCBI Taxonomy" id="2171751"/>
    <lineage>
        <taxon>Bacteria</taxon>
        <taxon>Bacillati</taxon>
        <taxon>Bacillota</taxon>
        <taxon>Bacilli</taxon>
        <taxon>Bacillales</taxon>
        <taxon>Bacillaceae</taxon>
        <taxon>Pueribacillus</taxon>
    </lineage>
</organism>
<dbReference type="OrthoDB" id="9816557at2"/>
<dbReference type="PROSITE" id="PS51781">
    <property type="entry name" value="SH3B"/>
    <property type="match status" value="1"/>
</dbReference>
<dbReference type="Proteomes" id="UP000245998">
    <property type="component" value="Unassembled WGS sequence"/>
</dbReference>
<dbReference type="PANTHER" id="PTHR10068:SF14">
    <property type="entry name" value="CELL WALL ADHESIN EAP1"/>
    <property type="match status" value="1"/>
</dbReference>
<reference evidence="3 4" key="1">
    <citation type="submission" date="2018-04" db="EMBL/GenBank/DDBJ databases">
        <title>Camelliibacillus theae gen. nov., sp. nov., isolated from Pu'er tea.</title>
        <authorList>
            <person name="Niu L."/>
        </authorList>
    </citation>
    <scope>NUCLEOTIDE SEQUENCE [LARGE SCALE GENOMIC DNA]</scope>
    <source>
        <strain evidence="3 4">T8</strain>
    </source>
</reference>